<gene>
    <name evidence="1" type="ORF">GPM918_LOCUS44992</name>
    <name evidence="2" type="ORF">SRO942_LOCUS47146</name>
</gene>
<dbReference type="Proteomes" id="UP000663829">
    <property type="component" value="Unassembled WGS sequence"/>
</dbReference>
<dbReference type="EMBL" id="CAJNOQ010047672">
    <property type="protein sequence ID" value="CAF1641932.1"/>
    <property type="molecule type" value="Genomic_DNA"/>
</dbReference>
<dbReference type="EMBL" id="CAJOBC010116685">
    <property type="protein sequence ID" value="CAF4554928.1"/>
    <property type="molecule type" value="Genomic_DNA"/>
</dbReference>
<dbReference type="AlphaFoldDB" id="A0A816DU60"/>
<comment type="caution">
    <text evidence="1">The sequence shown here is derived from an EMBL/GenBank/DDBJ whole genome shotgun (WGS) entry which is preliminary data.</text>
</comment>
<organism evidence="1 3">
    <name type="scientific">Didymodactylos carnosus</name>
    <dbReference type="NCBI Taxonomy" id="1234261"/>
    <lineage>
        <taxon>Eukaryota</taxon>
        <taxon>Metazoa</taxon>
        <taxon>Spiralia</taxon>
        <taxon>Gnathifera</taxon>
        <taxon>Rotifera</taxon>
        <taxon>Eurotatoria</taxon>
        <taxon>Bdelloidea</taxon>
        <taxon>Philodinida</taxon>
        <taxon>Philodinidae</taxon>
        <taxon>Didymodactylos</taxon>
    </lineage>
</organism>
<dbReference type="OrthoDB" id="101791at2759"/>
<evidence type="ECO:0000313" key="3">
    <source>
        <dbReference type="Proteomes" id="UP000663829"/>
    </source>
</evidence>
<feature type="non-terminal residue" evidence="1">
    <location>
        <position position="1"/>
    </location>
</feature>
<accession>A0A816DU60</accession>
<keyword evidence="3" id="KW-1185">Reference proteome</keyword>
<proteinExistence type="predicted"/>
<protein>
    <submittedName>
        <fullName evidence="1">Uncharacterized protein</fullName>
    </submittedName>
</protein>
<evidence type="ECO:0000313" key="1">
    <source>
        <dbReference type="EMBL" id="CAF1641932.1"/>
    </source>
</evidence>
<reference evidence="1" key="1">
    <citation type="submission" date="2021-02" db="EMBL/GenBank/DDBJ databases">
        <authorList>
            <person name="Nowell W R."/>
        </authorList>
    </citation>
    <scope>NUCLEOTIDE SEQUENCE</scope>
</reference>
<sequence>NDNYFWICLIRNQFGSMLYKRYVYDVFDDKMINSDFNLYRTTADEKRFMKMYKQRKKYDITFWFHYYLCMDDNSNGYSGRQRANWFSLKERCHQLNMSMTIENFRTDLNYYQFKGNSNQCVDNNNNYLKLLYFHLSDCKRLLGKLSTTAVK</sequence>
<dbReference type="Proteomes" id="UP000681722">
    <property type="component" value="Unassembled WGS sequence"/>
</dbReference>
<evidence type="ECO:0000313" key="2">
    <source>
        <dbReference type="EMBL" id="CAF4554928.1"/>
    </source>
</evidence>
<name>A0A816DU60_9BILA</name>